<dbReference type="EMBL" id="JAEHFV010000001">
    <property type="protein sequence ID" value="MBK0368720.1"/>
    <property type="molecule type" value="Genomic_DNA"/>
</dbReference>
<reference evidence="1" key="1">
    <citation type="submission" date="2020-12" db="EMBL/GenBank/DDBJ databases">
        <title>Bacterial novel species Flavobacterium sp. SE-1-e isolated from soil.</title>
        <authorList>
            <person name="Jung H.-Y."/>
        </authorList>
    </citation>
    <scope>NUCLEOTIDE SEQUENCE</scope>
    <source>
        <strain evidence="1">SE-1-e</strain>
    </source>
</reference>
<sequence length="188" mass="21378">MKKWAFILGMLCFISCSNDDDNTSTPTSQNPTSYGYTATTPEISQKIVTSNNTVVGNMQVINTEGNLYITYKVDSKWTLKNISLFVGKETSIPIKKEALSAAEFPHQANFKNTQTTYKFTVPLFKISKEAFECICICSKVMVQNTEDTTNLEEEECWSGDISYSKDNWGTYFHYCPPQQQNESELKEF</sequence>
<evidence type="ECO:0000313" key="2">
    <source>
        <dbReference type="Proteomes" id="UP000609172"/>
    </source>
</evidence>
<dbReference type="Proteomes" id="UP000609172">
    <property type="component" value="Unassembled WGS sequence"/>
</dbReference>
<organism evidence="1 2">
    <name type="scientific">Flavobacterium agrisoli</name>
    <dbReference type="NCBI Taxonomy" id="2793066"/>
    <lineage>
        <taxon>Bacteria</taxon>
        <taxon>Pseudomonadati</taxon>
        <taxon>Bacteroidota</taxon>
        <taxon>Flavobacteriia</taxon>
        <taxon>Flavobacteriales</taxon>
        <taxon>Flavobacteriaceae</taxon>
        <taxon>Flavobacterium</taxon>
    </lineage>
</organism>
<name>A0A934PL18_9FLAO</name>
<proteinExistence type="predicted"/>
<comment type="caution">
    <text evidence="1">The sequence shown here is derived from an EMBL/GenBank/DDBJ whole genome shotgun (WGS) entry which is preliminary data.</text>
</comment>
<gene>
    <name evidence="1" type="ORF">I5M07_02640</name>
</gene>
<dbReference type="AlphaFoldDB" id="A0A934PL18"/>
<protein>
    <submittedName>
        <fullName evidence="1">Uncharacterized protein</fullName>
    </submittedName>
</protein>
<evidence type="ECO:0000313" key="1">
    <source>
        <dbReference type="EMBL" id="MBK0368720.1"/>
    </source>
</evidence>
<dbReference type="RefSeq" id="WP_200104636.1">
    <property type="nucleotide sequence ID" value="NZ_JAEHFV010000001.1"/>
</dbReference>
<accession>A0A934PL18</accession>
<keyword evidence="2" id="KW-1185">Reference proteome</keyword>